<evidence type="ECO:0000313" key="12">
    <source>
        <dbReference type="EMBL" id="CAE0696947.1"/>
    </source>
</evidence>
<dbReference type="GO" id="GO:0005634">
    <property type="term" value="C:nucleus"/>
    <property type="evidence" value="ECO:0007669"/>
    <property type="project" value="UniProtKB-SubCell"/>
</dbReference>
<dbReference type="CDD" id="cd18793">
    <property type="entry name" value="SF2_C_SNF"/>
    <property type="match status" value="1"/>
</dbReference>
<dbReference type="Gene3D" id="3.40.50.300">
    <property type="entry name" value="P-loop containing nucleotide triphosphate hydrolases"/>
    <property type="match status" value="2"/>
</dbReference>
<evidence type="ECO:0000256" key="4">
    <source>
        <dbReference type="ARBA" id="ARBA00022801"/>
    </source>
</evidence>
<dbReference type="GO" id="GO:0004386">
    <property type="term" value="F:helicase activity"/>
    <property type="evidence" value="ECO:0007669"/>
    <property type="project" value="UniProtKB-KW"/>
</dbReference>
<organism evidence="12">
    <name type="scientific">Pelagomonas calceolata</name>
    <dbReference type="NCBI Taxonomy" id="35677"/>
    <lineage>
        <taxon>Eukaryota</taxon>
        <taxon>Sar</taxon>
        <taxon>Stramenopiles</taxon>
        <taxon>Ochrophyta</taxon>
        <taxon>Pelagophyceae</taxon>
        <taxon>Pelagomonadales</taxon>
        <taxon>Pelagomonadaceae</taxon>
        <taxon>Pelagomonas</taxon>
    </lineage>
</organism>
<dbReference type="EMBL" id="HBIW01014398">
    <property type="protein sequence ID" value="CAE0696947.1"/>
    <property type="molecule type" value="Transcribed_RNA"/>
</dbReference>
<feature type="domain" description="Helicase ATP-binding" evidence="10">
    <location>
        <begin position="114"/>
        <end position="282"/>
    </location>
</feature>
<dbReference type="SMART" id="SM00487">
    <property type="entry name" value="DEXDc"/>
    <property type="match status" value="1"/>
</dbReference>
<evidence type="ECO:0000256" key="3">
    <source>
        <dbReference type="ARBA" id="ARBA00022741"/>
    </source>
</evidence>
<dbReference type="OrthoDB" id="2020972at2759"/>
<sequence>MSLSQATERMMCAAAQDSDDENSSSEDDSDEEPVPSFAELVGRKPAAAGPPCTCDLDPCLCAAGGRAFKAKRDDQQVVTPARDGLKLDDDTRLDAALSDRLRPHQRRGIRFLYDRVVKDGKGCVLADHMGLGKTLQLIGTLQSWFANRRERTALVVAPAFVLPNWLDEVEKWLPKDRSIRMRPLPKGDRAPTIKKWAREGGCLLVGYEMFRLIVSQNDDLAKLVLGTGLVVLDEAHRLKEPKSQIYKALTKITTRRRILATGYPIQNRLDEYYALVDYARPNILGDDDLFKRFFEGPIVAYLDGGKNRGEALRRAHALRNALEDVVLRRGADTLGDDLPRRRDWVVECALTEVQRKLYDAFVESGAAESTNSRGELAAYHTALAICNHPDIIDKHLSEEERLFSADTRSEEVVTGDAWAAPEVVAREASRAAARQLRDESKRDQHRVKARKKNGLDDAEAFCGSLRAWAAPVLTDHAAGSTRASGKAQVCLALLAEVKRRGERCVVFTQTLGTLDVLEDLLASTDIAWCRIDGSTPAAARSEIVHAFNARKEQGKRVKRDAVDALLVSIRAGGEGVNMTGACRVVLYDVCWNPCFDRQAMCRAHRLGQKREVNVYRLVAPAGTMEARVFQLQRRKELLVREVIQQRGVSVEAARLVAGAGDEILKTVVAAHAAAVVGVREDPLETAPPVPLQKLLTEPEKRRAVDEWAAARASN</sequence>
<dbReference type="InterPro" id="IPR000330">
    <property type="entry name" value="SNF2_N"/>
</dbReference>
<evidence type="ECO:0000259" key="10">
    <source>
        <dbReference type="PROSITE" id="PS51192"/>
    </source>
</evidence>
<evidence type="ECO:0000256" key="7">
    <source>
        <dbReference type="ARBA" id="ARBA00023125"/>
    </source>
</evidence>
<comment type="subcellular location">
    <subcellularLocation>
        <location evidence="1">Nucleus</location>
    </subcellularLocation>
</comment>
<feature type="region of interest" description="Disordered" evidence="9">
    <location>
        <begin position="1"/>
        <end position="42"/>
    </location>
</feature>
<proteinExistence type="inferred from homology"/>
<dbReference type="Pfam" id="PF00271">
    <property type="entry name" value="Helicase_C"/>
    <property type="match status" value="1"/>
</dbReference>
<dbReference type="PANTHER" id="PTHR45797:SF1">
    <property type="entry name" value="HELICASE ARIP4"/>
    <property type="match status" value="1"/>
</dbReference>
<evidence type="ECO:0000256" key="2">
    <source>
        <dbReference type="ARBA" id="ARBA00007025"/>
    </source>
</evidence>
<dbReference type="GO" id="GO:0016887">
    <property type="term" value="F:ATP hydrolysis activity"/>
    <property type="evidence" value="ECO:0007669"/>
    <property type="project" value="InterPro"/>
</dbReference>
<dbReference type="PROSITE" id="PS51194">
    <property type="entry name" value="HELICASE_CTER"/>
    <property type="match status" value="1"/>
</dbReference>
<dbReference type="InterPro" id="IPR027417">
    <property type="entry name" value="P-loop_NTPase"/>
</dbReference>
<dbReference type="Pfam" id="PF00176">
    <property type="entry name" value="SNF2-rel_dom"/>
    <property type="match status" value="1"/>
</dbReference>
<evidence type="ECO:0000313" key="14">
    <source>
        <dbReference type="Proteomes" id="UP000789595"/>
    </source>
</evidence>
<dbReference type="AlphaFoldDB" id="A0A7S3ZX92"/>
<name>A0A7S3ZX92_9STRA</name>
<dbReference type="InterPro" id="IPR044574">
    <property type="entry name" value="ARIP4-like"/>
</dbReference>
<accession>A0A7S3ZX92</accession>
<dbReference type="Gene3D" id="3.40.50.10810">
    <property type="entry name" value="Tandem AAA-ATPase domain"/>
    <property type="match status" value="1"/>
</dbReference>
<comment type="similarity">
    <text evidence="2">Belongs to the SNF2/RAD54 helicase family.</text>
</comment>
<evidence type="ECO:0008006" key="15">
    <source>
        <dbReference type="Google" id="ProtNLM"/>
    </source>
</evidence>
<dbReference type="InterPro" id="IPR001650">
    <property type="entry name" value="Helicase_C-like"/>
</dbReference>
<dbReference type="Proteomes" id="UP000789595">
    <property type="component" value="Unassembled WGS sequence"/>
</dbReference>
<keyword evidence="14" id="KW-1185">Reference proteome</keyword>
<dbReference type="SUPFAM" id="SSF52540">
    <property type="entry name" value="P-loop containing nucleoside triphosphate hydrolases"/>
    <property type="match status" value="2"/>
</dbReference>
<protein>
    <recommendedName>
        <fullName evidence="15">Helicase ATP-binding domain-containing protein</fullName>
    </recommendedName>
</protein>
<feature type="compositionally biased region" description="Acidic residues" evidence="9">
    <location>
        <begin position="17"/>
        <end position="33"/>
    </location>
</feature>
<reference evidence="12" key="1">
    <citation type="submission" date="2021-01" db="EMBL/GenBank/DDBJ databases">
        <authorList>
            <person name="Corre E."/>
            <person name="Pelletier E."/>
            <person name="Niang G."/>
            <person name="Scheremetjew M."/>
            <person name="Finn R."/>
            <person name="Kale V."/>
            <person name="Holt S."/>
            <person name="Cochrane G."/>
            <person name="Meng A."/>
            <person name="Brown T."/>
            <person name="Cohen L."/>
        </authorList>
    </citation>
    <scope>NUCLEOTIDE SEQUENCE</scope>
    <source>
        <strain evidence="12">CCMP1756</strain>
    </source>
</reference>
<dbReference type="InterPro" id="IPR049730">
    <property type="entry name" value="SNF2/RAD54-like_C"/>
</dbReference>
<keyword evidence="6" id="KW-0067">ATP-binding</keyword>
<gene>
    <name evidence="12" type="ORF">PCAL00307_LOCUS12383</name>
    <name evidence="13" type="ORF">PECAL_4P09900</name>
</gene>
<evidence type="ECO:0000259" key="11">
    <source>
        <dbReference type="PROSITE" id="PS51194"/>
    </source>
</evidence>
<evidence type="ECO:0000256" key="5">
    <source>
        <dbReference type="ARBA" id="ARBA00022806"/>
    </source>
</evidence>
<dbReference type="InterPro" id="IPR014001">
    <property type="entry name" value="Helicase_ATP-bd"/>
</dbReference>
<reference evidence="13" key="2">
    <citation type="submission" date="2021-11" db="EMBL/GenBank/DDBJ databases">
        <authorList>
            <consortium name="Genoscope - CEA"/>
            <person name="William W."/>
        </authorList>
    </citation>
    <scope>NUCLEOTIDE SEQUENCE</scope>
</reference>
<feature type="domain" description="Helicase C-terminal" evidence="11">
    <location>
        <begin position="489"/>
        <end position="654"/>
    </location>
</feature>
<dbReference type="PROSITE" id="PS51192">
    <property type="entry name" value="HELICASE_ATP_BIND_1"/>
    <property type="match status" value="1"/>
</dbReference>
<evidence type="ECO:0000256" key="1">
    <source>
        <dbReference type="ARBA" id="ARBA00004123"/>
    </source>
</evidence>
<dbReference type="Gene3D" id="1.20.120.850">
    <property type="entry name" value="SWI2/SNF2 ATPases, N-terminal domain"/>
    <property type="match status" value="1"/>
</dbReference>
<dbReference type="InterPro" id="IPR038718">
    <property type="entry name" value="SNF2-like_sf"/>
</dbReference>
<keyword evidence="7" id="KW-0238">DNA-binding</keyword>
<evidence type="ECO:0000256" key="9">
    <source>
        <dbReference type="SAM" id="MobiDB-lite"/>
    </source>
</evidence>
<dbReference type="PANTHER" id="PTHR45797">
    <property type="entry name" value="RAD54-LIKE"/>
    <property type="match status" value="1"/>
</dbReference>
<dbReference type="SMART" id="SM00490">
    <property type="entry name" value="HELICc"/>
    <property type="match status" value="1"/>
</dbReference>
<keyword evidence="4" id="KW-0378">Hydrolase</keyword>
<evidence type="ECO:0000256" key="8">
    <source>
        <dbReference type="ARBA" id="ARBA00023242"/>
    </source>
</evidence>
<dbReference type="GO" id="GO:0005524">
    <property type="term" value="F:ATP binding"/>
    <property type="evidence" value="ECO:0007669"/>
    <property type="project" value="UniProtKB-KW"/>
</dbReference>
<evidence type="ECO:0000256" key="6">
    <source>
        <dbReference type="ARBA" id="ARBA00022840"/>
    </source>
</evidence>
<keyword evidence="8" id="KW-0539">Nucleus</keyword>
<keyword evidence="3" id="KW-0547">Nucleotide-binding</keyword>
<keyword evidence="5" id="KW-0347">Helicase</keyword>
<dbReference type="GO" id="GO:0003677">
    <property type="term" value="F:DNA binding"/>
    <property type="evidence" value="ECO:0007669"/>
    <property type="project" value="UniProtKB-KW"/>
</dbReference>
<dbReference type="CDD" id="cd18007">
    <property type="entry name" value="DEXHc_ATRX-like"/>
    <property type="match status" value="1"/>
</dbReference>
<evidence type="ECO:0000313" key="13">
    <source>
        <dbReference type="EMBL" id="CAH0373753.1"/>
    </source>
</evidence>
<dbReference type="EMBL" id="CAKKNE010000004">
    <property type="protein sequence ID" value="CAH0373753.1"/>
    <property type="molecule type" value="Genomic_DNA"/>
</dbReference>